<feature type="transmembrane region" description="Helical" evidence="1">
    <location>
        <begin position="90"/>
        <end position="111"/>
    </location>
</feature>
<feature type="transmembrane region" description="Helical" evidence="1">
    <location>
        <begin position="12"/>
        <end position="33"/>
    </location>
</feature>
<feature type="transmembrane region" description="Helical" evidence="1">
    <location>
        <begin position="39"/>
        <end position="58"/>
    </location>
</feature>
<keyword evidence="1" id="KW-0472">Membrane</keyword>
<evidence type="ECO:0000313" key="2">
    <source>
        <dbReference type="EMBL" id="NBI34120.1"/>
    </source>
</evidence>
<feature type="transmembrane region" description="Helical" evidence="1">
    <location>
        <begin position="183"/>
        <end position="204"/>
    </location>
</feature>
<comment type="caution">
    <text evidence="2">The sequence shown here is derived from an EMBL/GenBank/DDBJ whole genome shotgun (WGS) entry which is preliminary data.</text>
</comment>
<dbReference type="EMBL" id="QWKH01000015">
    <property type="protein sequence ID" value="NBI34120.1"/>
    <property type="molecule type" value="Genomic_DNA"/>
</dbReference>
<keyword evidence="1" id="KW-1133">Transmembrane helix</keyword>
<accession>A0A7C9JD38</accession>
<feature type="transmembrane region" description="Helical" evidence="1">
    <location>
        <begin position="210"/>
        <end position="228"/>
    </location>
</feature>
<name>A0A7C9JD38_9BACT</name>
<dbReference type="AlphaFoldDB" id="A0A7C9JD38"/>
<protein>
    <submittedName>
        <fullName evidence="2">Uncharacterized protein</fullName>
    </submittedName>
</protein>
<gene>
    <name evidence="2" type="ORF">D1639_03550</name>
</gene>
<keyword evidence="1" id="KW-0812">Transmembrane</keyword>
<organism evidence="2">
    <name type="scientific">Muribaculaceae bacterium Z82</name>
    <dbReference type="NCBI Taxonomy" id="2304548"/>
    <lineage>
        <taxon>Bacteria</taxon>
        <taxon>Pseudomonadati</taxon>
        <taxon>Bacteroidota</taxon>
        <taxon>Bacteroidia</taxon>
        <taxon>Bacteroidales</taxon>
        <taxon>Muribaculaceae</taxon>
    </lineage>
</organism>
<sequence>MDAVRGQRLSLIGFCTLGLAFYTYGVVSAPYIPSHIESIALPLDFMVGIPLGFYLFVIRPRRLTLLSVIPVIWVGYGLSVFALGSTDAGVLPYLLAALVPVEIAIAVKECLKVGNAYKSARKASADPMVRFKETMLYFVRKDAPASMAAAELSVWYYALLSWRKKPCVLPGESAFSYHNAGGYMSMMLGLALAFPAEIVGVHILVSQWSVIAACVVTALSVYAAVWLIGDARARVMRPVAIGNGCVRLECGIQMEAVIALSDIEKVCLSENDTGVLEKADKLNYGTFYQANVWVVANRPMEVRTMLGKKCVRAIGLSLHDPQMFVRAIRESVNP</sequence>
<proteinExistence type="predicted"/>
<feature type="transmembrane region" description="Helical" evidence="1">
    <location>
        <begin position="65"/>
        <end position="84"/>
    </location>
</feature>
<evidence type="ECO:0000256" key="1">
    <source>
        <dbReference type="SAM" id="Phobius"/>
    </source>
</evidence>
<reference evidence="2" key="1">
    <citation type="submission" date="2018-08" db="EMBL/GenBank/DDBJ databases">
        <title>Murine metabolic-syndrome-specific gut microbial biobank.</title>
        <authorList>
            <person name="Liu C."/>
        </authorList>
    </citation>
    <scope>NUCLEOTIDE SEQUENCE [LARGE SCALE GENOMIC DNA]</scope>
    <source>
        <strain evidence="2">Z82</strain>
    </source>
</reference>